<gene>
    <name evidence="6" type="ORF">JOF55_000179</name>
</gene>
<dbReference type="NCBIfam" id="TIGR02431">
    <property type="entry name" value="pcaR_pcaU"/>
    <property type="match status" value="1"/>
</dbReference>
<protein>
    <submittedName>
        <fullName evidence="6">IclR family pca regulon transcriptional regulator</fullName>
    </submittedName>
</protein>
<feature type="domain" description="IclR-ED" evidence="5">
    <location>
        <begin position="71"/>
        <end position="255"/>
    </location>
</feature>
<dbReference type="InterPro" id="IPR014757">
    <property type="entry name" value="Tscrpt_reg_IclR_C"/>
</dbReference>
<comment type="caution">
    <text evidence="6">The sequence shown here is derived from an EMBL/GenBank/DDBJ whole genome shotgun (WGS) entry which is preliminary data.</text>
</comment>
<evidence type="ECO:0000313" key="6">
    <source>
        <dbReference type="EMBL" id="MDR7299998.1"/>
    </source>
</evidence>
<dbReference type="InterPro" id="IPR036390">
    <property type="entry name" value="WH_DNA-bd_sf"/>
</dbReference>
<dbReference type="PROSITE" id="PS51077">
    <property type="entry name" value="HTH_ICLR"/>
    <property type="match status" value="1"/>
</dbReference>
<accession>A0AAE4CMV1</accession>
<dbReference type="RefSeq" id="WP_310268021.1">
    <property type="nucleotide sequence ID" value="NZ_JAVDXW010000001.1"/>
</dbReference>
<dbReference type="Pfam" id="PF09339">
    <property type="entry name" value="HTH_IclR"/>
    <property type="match status" value="1"/>
</dbReference>
<evidence type="ECO:0000259" key="5">
    <source>
        <dbReference type="PROSITE" id="PS51078"/>
    </source>
</evidence>
<dbReference type="GO" id="GO:0045893">
    <property type="term" value="P:positive regulation of DNA-templated transcription"/>
    <property type="evidence" value="ECO:0007669"/>
    <property type="project" value="InterPro"/>
</dbReference>
<dbReference type="PANTHER" id="PTHR30136:SF34">
    <property type="entry name" value="TRANSCRIPTIONAL REGULATOR"/>
    <property type="match status" value="1"/>
</dbReference>
<evidence type="ECO:0000313" key="7">
    <source>
        <dbReference type="Proteomes" id="UP001180845"/>
    </source>
</evidence>
<dbReference type="Proteomes" id="UP001180845">
    <property type="component" value="Unassembled WGS sequence"/>
</dbReference>
<organism evidence="6 7">
    <name type="scientific">Haloactinomyces albus</name>
    <dbReference type="NCBI Taxonomy" id="1352928"/>
    <lineage>
        <taxon>Bacteria</taxon>
        <taxon>Bacillati</taxon>
        <taxon>Actinomycetota</taxon>
        <taxon>Actinomycetes</taxon>
        <taxon>Actinopolysporales</taxon>
        <taxon>Actinopolysporaceae</taxon>
        <taxon>Haloactinomyces</taxon>
    </lineage>
</organism>
<dbReference type="GO" id="GO:0003700">
    <property type="term" value="F:DNA-binding transcription factor activity"/>
    <property type="evidence" value="ECO:0007669"/>
    <property type="project" value="TreeGrafter"/>
</dbReference>
<dbReference type="GO" id="GO:0003677">
    <property type="term" value="F:DNA binding"/>
    <property type="evidence" value="ECO:0007669"/>
    <property type="project" value="UniProtKB-KW"/>
</dbReference>
<dbReference type="GO" id="GO:0046278">
    <property type="term" value="P:3,4-dihydroxybenzoate metabolic process"/>
    <property type="evidence" value="ECO:0007669"/>
    <property type="project" value="InterPro"/>
</dbReference>
<feature type="domain" description="HTH iclR-type" evidence="4">
    <location>
        <begin position="10"/>
        <end position="70"/>
    </location>
</feature>
<dbReference type="SUPFAM" id="SSF46785">
    <property type="entry name" value="Winged helix' DNA-binding domain"/>
    <property type="match status" value="1"/>
</dbReference>
<dbReference type="PANTHER" id="PTHR30136">
    <property type="entry name" value="HELIX-TURN-HELIX TRANSCRIPTIONAL REGULATOR, ICLR FAMILY"/>
    <property type="match status" value="1"/>
</dbReference>
<dbReference type="SMART" id="SM00346">
    <property type="entry name" value="HTH_ICLR"/>
    <property type="match status" value="1"/>
</dbReference>
<keyword evidence="2" id="KW-0238">DNA-binding</keyword>
<dbReference type="SUPFAM" id="SSF55781">
    <property type="entry name" value="GAF domain-like"/>
    <property type="match status" value="1"/>
</dbReference>
<evidence type="ECO:0000256" key="2">
    <source>
        <dbReference type="ARBA" id="ARBA00023125"/>
    </source>
</evidence>
<dbReference type="Gene3D" id="3.30.450.40">
    <property type="match status" value="1"/>
</dbReference>
<dbReference type="EMBL" id="JAVDXW010000001">
    <property type="protein sequence ID" value="MDR7299998.1"/>
    <property type="molecule type" value="Genomic_DNA"/>
</dbReference>
<evidence type="ECO:0000256" key="3">
    <source>
        <dbReference type="ARBA" id="ARBA00023163"/>
    </source>
</evidence>
<keyword evidence="7" id="KW-1185">Reference proteome</keyword>
<dbReference type="InterPro" id="IPR050707">
    <property type="entry name" value="HTH_MetabolicPath_Reg"/>
</dbReference>
<dbReference type="InterPro" id="IPR005471">
    <property type="entry name" value="Tscrpt_reg_IclR_N"/>
</dbReference>
<name>A0AAE4CMV1_9ACTN</name>
<dbReference type="InterPro" id="IPR036388">
    <property type="entry name" value="WH-like_DNA-bd_sf"/>
</dbReference>
<dbReference type="Pfam" id="PF01614">
    <property type="entry name" value="IclR_C"/>
    <property type="match status" value="1"/>
</dbReference>
<dbReference type="PROSITE" id="PS51078">
    <property type="entry name" value="ICLR_ED"/>
    <property type="match status" value="1"/>
</dbReference>
<evidence type="ECO:0000256" key="1">
    <source>
        <dbReference type="ARBA" id="ARBA00023015"/>
    </source>
</evidence>
<keyword evidence="1" id="KW-0805">Transcription regulation</keyword>
<dbReference type="InterPro" id="IPR029016">
    <property type="entry name" value="GAF-like_dom_sf"/>
</dbReference>
<evidence type="ECO:0000259" key="4">
    <source>
        <dbReference type="PROSITE" id="PS51077"/>
    </source>
</evidence>
<keyword evidence="3" id="KW-0804">Transcription</keyword>
<proteinExistence type="predicted"/>
<sequence length="261" mass="28700">MVEERGEHFVKSFERGLAVLRAFSAEQPELTLTEVAESAELTRAGARRFLLTLVDLGYVRMSGRRFALTPRVMEFGYAFLSGRPLPTIADPHLHQLAEDLRESTSVAVLDGNDIYYVARVPSSRLLSVAITVGTRFPAHATSMGKVLLAGLSEQDFSARLESMELSALTERTITSPKALRAEIEQVRARGWALSDGELEEGLHGVAAPLRDRSAHVIAAVNISLQTHSTEESMVRRDIVPPLLSAASRIEADLSLHPTQMW</sequence>
<dbReference type="AlphaFoldDB" id="A0AAE4CMV1"/>
<dbReference type="Gene3D" id="1.10.10.10">
    <property type="entry name" value="Winged helix-like DNA-binding domain superfamily/Winged helix DNA-binding domain"/>
    <property type="match status" value="1"/>
</dbReference>
<dbReference type="GO" id="GO:0045892">
    <property type="term" value="P:negative regulation of DNA-templated transcription"/>
    <property type="evidence" value="ECO:0007669"/>
    <property type="project" value="TreeGrafter"/>
</dbReference>
<reference evidence="6" key="1">
    <citation type="submission" date="2023-07" db="EMBL/GenBank/DDBJ databases">
        <title>Sequencing the genomes of 1000 actinobacteria strains.</title>
        <authorList>
            <person name="Klenk H.-P."/>
        </authorList>
    </citation>
    <scope>NUCLEOTIDE SEQUENCE</scope>
    <source>
        <strain evidence="6">DSM 45977</strain>
    </source>
</reference>
<dbReference type="InterPro" id="IPR012794">
    <property type="entry name" value="PcaR_PcaU"/>
</dbReference>